<proteinExistence type="predicted"/>
<dbReference type="AlphaFoldDB" id="A0A8S3XF98"/>
<feature type="compositionally biased region" description="Polar residues" evidence="1">
    <location>
        <begin position="251"/>
        <end position="265"/>
    </location>
</feature>
<dbReference type="EMBL" id="CAJQZP010001124">
    <property type="protein sequence ID" value="CAG5017433.1"/>
    <property type="molecule type" value="Genomic_DNA"/>
</dbReference>
<gene>
    <name evidence="2" type="ORF">PAPOLLO_LOCUS16672</name>
</gene>
<organism evidence="2 3">
    <name type="scientific">Parnassius apollo</name>
    <name type="common">Apollo butterfly</name>
    <name type="synonym">Papilio apollo</name>
    <dbReference type="NCBI Taxonomy" id="110799"/>
    <lineage>
        <taxon>Eukaryota</taxon>
        <taxon>Metazoa</taxon>
        <taxon>Ecdysozoa</taxon>
        <taxon>Arthropoda</taxon>
        <taxon>Hexapoda</taxon>
        <taxon>Insecta</taxon>
        <taxon>Pterygota</taxon>
        <taxon>Neoptera</taxon>
        <taxon>Endopterygota</taxon>
        <taxon>Lepidoptera</taxon>
        <taxon>Glossata</taxon>
        <taxon>Ditrysia</taxon>
        <taxon>Papilionoidea</taxon>
        <taxon>Papilionidae</taxon>
        <taxon>Parnassiinae</taxon>
        <taxon>Parnassini</taxon>
        <taxon>Parnassius</taxon>
        <taxon>Parnassius</taxon>
    </lineage>
</organism>
<feature type="region of interest" description="Disordered" evidence="1">
    <location>
        <begin position="350"/>
        <end position="369"/>
    </location>
</feature>
<feature type="compositionally biased region" description="Basic and acidic residues" evidence="1">
    <location>
        <begin position="268"/>
        <end position="279"/>
    </location>
</feature>
<dbReference type="PANTHER" id="PTHR10773">
    <property type="entry name" value="DNA-DIRECTED RNA POLYMERASES I, II, AND III SUBUNIT RPABC2"/>
    <property type="match status" value="1"/>
</dbReference>
<feature type="compositionally biased region" description="Basic and acidic residues" evidence="1">
    <location>
        <begin position="320"/>
        <end position="340"/>
    </location>
</feature>
<dbReference type="Proteomes" id="UP000691718">
    <property type="component" value="Unassembled WGS sequence"/>
</dbReference>
<dbReference type="PANTHER" id="PTHR10773:SF19">
    <property type="match status" value="1"/>
</dbReference>
<protein>
    <submittedName>
        <fullName evidence="2">(apollo) hypothetical protein</fullName>
    </submittedName>
</protein>
<dbReference type="OrthoDB" id="10057959at2759"/>
<feature type="region of interest" description="Disordered" evidence="1">
    <location>
        <begin position="458"/>
        <end position="488"/>
    </location>
</feature>
<comment type="caution">
    <text evidence="2">The sequence shown here is derived from an EMBL/GenBank/DDBJ whole genome shotgun (WGS) entry which is preliminary data.</text>
</comment>
<accession>A0A8S3XF98</accession>
<name>A0A8S3XF98_PARAO</name>
<sequence length="562" mass="63467">MVIGEETLRNEIDSVSIHALSVNYTDKRGKHGKHCKLTDEEIQSVHDHINSIPRTESHYLRANTTREYIDGSLTIAELHRSYQRLRQESGRPAVNYDAYHRIFNTDFNLGLFAPRKDQCDECEAYKNAVDKEPLNKHKLHLEEKCMARLELEKDIEQSKQMDSNNIVTIFDLQTVLPCPLANRQLSFINQSLTATFHGLIMAHHINENAILSALMEENDSDTEELFLPGSEDDSDHLSIQSESESEEEVQDITSGGESSCSNQFYTGKDGKTKWQKEPPRTNVRTRSENIITQLPGVKSQYKDKKTSLECFEIPMLSSNLDKRSTSPISRDEEPSTRIDDQPTTVLNDEQQSTAALNDQPTTSSAVIEQPTVSSAVIEQPTTSSAPKDNHSQSTSTSHDIISTIILKSQCLFCGHVEKKVVNGLSTHVAFDNFDHFVDTSTGKDTLHDTVGIIYQFQSENHEDSDNDSSSGSYFHADDDERLPRKRRRFEAPTRSITPYIKTPFTTKSKQLYYLPPINDSPTSLAVVQETLNIAKKVVQNCHQEQIIATYDLAIAKLTMQIQ</sequence>
<evidence type="ECO:0000313" key="3">
    <source>
        <dbReference type="Proteomes" id="UP000691718"/>
    </source>
</evidence>
<feature type="compositionally biased region" description="Acidic residues" evidence="1">
    <location>
        <begin position="221"/>
        <end position="234"/>
    </location>
</feature>
<feature type="region of interest" description="Disordered" evidence="1">
    <location>
        <begin position="320"/>
        <end position="345"/>
    </location>
</feature>
<feature type="region of interest" description="Disordered" evidence="1">
    <location>
        <begin position="221"/>
        <end position="288"/>
    </location>
</feature>
<reference evidence="2" key="1">
    <citation type="submission" date="2021-04" db="EMBL/GenBank/DDBJ databases">
        <authorList>
            <person name="Tunstrom K."/>
        </authorList>
    </citation>
    <scope>NUCLEOTIDE SEQUENCE</scope>
</reference>
<evidence type="ECO:0000256" key="1">
    <source>
        <dbReference type="SAM" id="MobiDB-lite"/>
    </source>
</evidence>
<keyword evidence="3" id="KW-1185">Reference proteome</keyword>
<evidence type="ECO:0000313" key="2">
    <source>
        <dbReference type="EMBL" id="CAG5017433.1"/>
    </source>
</evidence>